<gene>
    <name evidence="1" type="ORF">CBOVIS_LOCUS12972</name>
</gene>
<dbReference type="EMBL" id="CADEPM010000014">
    <property type="protein sequence ID" value="CAB3411594.1"/>
    <property type="molecule type" value="Genomic_DNA"/>
</dbReference>
<keyword evidence="2" id="KW-1185">Reference proteome</keyword>
<evidence type="ECO:0000313" key="1">
    <source>
        <dbReference type="EMBL" id="CAB3411594.1"/>
    </source>
</evidence>
<comment type="caution">
    <text evidence="1">The sequence shown here is derived from an EMBL/GenBank/DDBJ whole genome shotgun (WGS) entry which is preliminary data.</text>
</comment>
<protein>
    <submittedName>
        <fullName evidence="1">Uncharacterized protein</fullName>
    </submittedName>
</protein>
<dbReference type="AlphaFoldDB" id="A0A8S1F6U0"/>
<reference evidence="1 2" key="1">
    <citation type="submission" date="2020-04" db="EMBL/GenBank/DDBJ databases">
        <authorList>
            <person name="Laetsch R D."/>
            <person name="Stevens L."/>
            <person name="Kumar S."/>
            <person name="Blaxter L. M."/>
        </authorList>
    </citation>
    <scope>NUCLEOTIDE SEQUENCE [LARGE SCALE GENOMIC DNA]</scope>
</reference>
<proteinExistence type="predicted"/>
<accession>A0A8S1F6U0</accession>
<organism evidence="1 2">
    <name type="scientific">Caenorhabditis bovis</name>
    <dbReference type="NCBI Taxonomy" id="2654633"/>
    <lineage>
        <taxon>Eukaryota</taxon>
        <taxon>Metazoa</taxon>
        <taxon>Ecdysozoa</taxon>
        <taxon>Nematoda</taxon>
        <taxon>Chromadorea</taxon>
        <taxon>Rhabditida</taxon>
        <taxon>Rhabditina</taxon>
        <taxon>Rhabditomorpha</taxon>
        <taxon>Rhabditoidea</taxon>
        <taxon>Rhabditidae</taxon>
        <taxon>Peloderinae</taxon>
        <taxon>Caenorhabditis</taxon>
    </lineage>
</organism>
<name>A0A8S1F6U0_9PELO</name>
<dbReference type="Proteomes" id="UP000494206">
    <property type="component" value="Unassembled WGS sequence"/>
</dbReference>
<sequence>MRRIAGALNLANSTWDPELSHRIMCQMYREYQNAVNRSSKMLYLTNIVWRFSESTMPHEVANFPYSAEFFVMKEDLSIPNPSQMLAFDVIDALGKYASFATHFIRLCREKIDGSDYIVYNIILAQSSKRFVHKTSEFAS</sequence>
<evidence type="ECO:0000313" key="2">
    <source>
        <dbReference type="Proteomes" id="UP000494206"/>
    </source>
</evidence>